<dbReference type="CDD" id="cd05151">
    <property type="entry name" value="ChoK-like"/>
    <property type="match status" value="1"/>
</dbReference>
<dbReference type="SUPFAM" id="SSF56112">
    <property type="entry name" value="Protein kinase-like (PK-like)"/>
    <property type="match status" value="1"/>
</dbReference>
<dbReference type="PANTHER" id="PTHR22603:SF66">
    <property type="entry name" value="ETHANOLAMINE KINASE"/>
    <property type="match status" value="1"/>
</dbReference>
<dbReference type="EMBL" id="JBHTMN010000003">
    <property type="protein sequence ID" value="MFD1381886.1"/>
    <property type="molecule type" value="Genomic_DNA"/>
</dbReference>
<dbReference type="PANTHER" id="PTHR22603">
    <property type="entry name" value="CHOLINE/ETHANOALAMINE KINASE"/>
    <property type="match status" value="1"/>
</dbReference>
<gene>
    <name evidence="2" type="ORF">ACFQ45_00805</name>
</gene>
<dbReference type="Gene3D" id="3.90.1200.10">
    <property type="match status" value="1"/>
</dbReference>
<dbReference type="Pfam" id="PF01636">
    <property type="entry name" value="APH"/>
    <property type="match status" value="1"/>
</dbReference>
<name>A0ABW4AXA9_9GAMM</name>
<dbReference type="InterPro" id="IPR011009">
    <property type="entry name" value="Kinase-like_dom_sf"/>
</dbReference>
<proteinExistence type="predicted"/>
<evidence type="ECO:0000259" key="1">
    <source>
        <dbReference type="Pfam" id="PF01636"/>
    </source>
</evidence>
<accession>A0ABW4AXA9</accession>
<dbReference type="Gene3D" id="3.30.200.20">
    <property type="entry name" value="Phosphorylase Kinase, domain 1"/>
    <property type="match status" value="1"/>
</dbReference>
<organism evidence="2 3">
    <name type="scientific">Rhodanobacter aciditrophus</name>
    <dbReference type="NCBI Taxonomy" id="1623218"/>
    <lineage>
        <taxon>Bacteria</taxon>
        <taxon>Pseudomonadati</taxon>
        <taxon>Pseudomonadota</taxon>
        <taxon>Gammaproteobacteria</taxon>
        <taxon>Lysobacterales</taxon>
        <taxon>Rhodanobacteraceae</taxon>
        <taxon>Rhodanobacter</taxon>
    </lineage>
</organism>
<dbReference type="RefSeq" id="WP_377364340.1">
    <property type="nucleotide sequence ID" value="NZ_JBHTMN010000003.1"/>
</dbReference>
<protein>
    <submittedName>
        <fullName evidence="2">Phosphotransferase</fullName>
    </submittedName>
</protein>
<sequence length="292" mass="33790">MCALSDYLKQLNSILPINGEIRVEAIEEGFTNKVYKILESGQPKWVLRLPMLESQCFHIDRQTELSVWQQAAQQGLTSQILWHNPQGVVLSEFLTGSTLPLEVQHTQASIEQVCRLLKRLHDMPPIKLHYDVQLIIADWLEQIRLHENFVSVSAQWRQVSNWFEALPTVVPPEHLVLAHNDLNPKNLIIDGQKLWLIDWESAGMNDPLFDVAVLAHSQHLQPEHIEIVCQYVLGKPFTSGMAKRVLLYRKLYVVRELVWLLLKHLTAPQELNGLEWYHVLATDTDFNPYFDN</sequence>
<dbReference type="InterPro" id="IPR002575">
    <property type="entry name" value="Aminoglycoside_PTrfase"/>
</dbReference>
<reference evidence="3" key="1">
    <citation type="journal article" date="2019" name="Int. J. Syst. Evol. Microbiol.">
        <title>The Global Catalogue of Microorganisms (GCM) 10K type strain sequencing project: providing services to taxonomists for standard genome sequencing and annotation.</title>
        <authorList>
            <consortium name="The Broad Institute Genomics Platform"/>
            <consortium name="The Broad Institute Genome Sequencing Center for Infectious Disease"/>
            <person name="Wu L."/>
            <person name="Ma J."/>
        </authorList>
    </citation>
    <scope>NUCLEOTIDE SEQUENCE [LARGE SCALE GENOMIC DNA]</scope>
    <source>
        <strain evidence="3">JCM 30774</strain>
    </source>
</reference>
<comment type="caution">
    <text evidence="2">The sequence shown here is derived from an EMBL/GenBank/DDBJ whole genome shotgun (WGS) entry which is preliminary data.</text>
</comment>
<keyword evidence="3" id="KW-1185">Reference proteome</keyword>
<evidence type="ECO:0000313" key="2">
    <source>
        <dbReference type="EMBL" id="MFD1381886.1"/>
    </source>
</evidence>
<dbReference type="Proteomes" id="UP001597059">
    <property type="component" value="Unassembled WGS sequence"/>
</dbReference>
<evidence type="ECO:0000313" key="3">
    <source>
        <dbReference type="Proteomes" id="UP001597059"/>
    </source>
</evidence>
<feature type="domain" description="Aminoglycoside phosphotransferase" evidence="1">
    <location>
        <begin position="23"/>
        <end position="216"/>
    </location>
</feature>